<gene>
    <name evidence="3" type="ORF">CL6EHI_153680</name>
</gene>
<feature type="transmembrane region" description="Helical" evidence="1">
    <location>
        <begin position="7"/>
        <end position="31"/>
    </location>
</feature>
<dbReference type="VEuPathDB" id="AmoebaDB:EHI8A_118370"/>
<keyword evidence="1" id="KW-0812">Transmembrane</keyword>
<feature type="domain" description="NodB homology" evidence="2">
    <location>
        <begin position="58"/>
        <end position="242"/>
    </location>
</feature>
<dbReference type="AlphaFoldDB" id="A0A5K1UH90"/>
<organism evidence="3 4">
    <name type="scientific">Entamoeba histolytica</name>
    <dbReference type="NCBI Taxonomy" id="5759"/>
    <lineage>
        <taxon>Eukaryota</taxon>
        <taxon>Amoebozoa</taxon>
        <taxon>Evosea</taxon>
        <taxon>Archamoebae</taxon>
        <taxon>Mastigamoebida</taxon>
        <taxon>Entamoebidae</taxon>
        <taxon>Entamoeba</taxon>
    </lineage>
</organism>
<dbReference type="VEuPathDB" id="AmoebaDB:EHI7A_109590"/>
<evidence type="ECO:0000256" key="1">
    <source>
        <dbReference type="SAM" id="Phobius"/>
    </source>
</evidence>
<evidence type="ECO:0000313" key="4">
    <source>
        <dbReference type="Proteomes" id="UP000078387"/>
    </source>
</evidence>
<dbReference type="VEuPathDB" id="AmoebaDB:EHI_153680"/>
<dbReference type="PANTHER" id="PTHR10587:SF125">
    <property type="entry name" value="POLYSACCHARIDE DEACETYLASE YHEN-RELATED"/>
    <property type="match status" value="1"/>
</dbReference>
<proteinExistence type="predicted"/>
<dbReference type="PROSITE" id="PS51677">
    <property type="entry name" value="NODB"/>
    <property type="match status" value="1"/>
</dbReference>
<dbReference type="InterPro" id="IPR002509">
    <property type="entry name" value="NODB_dom"/>
</dbReference>
<evidence type="ECO:0000313" key="3">
    <source>
        <dbReference type="EMBL" id="GAT91621.1"/>
    </source>
</evidence>
<dbReference type="VEuPathDB" id="AmoebaDB:KM1_185410"/>
<reference evidence="3 4" key="1">
    <citation type="submission" date="2016-05" db="EMBL/GenBank/DDBJ databases">
        <title>First whole genome sequencing of Entamoeba histolytica HM1:IMSS-clone-6.</title>
        <authorList>
            <person name="Mukherjee Avik.K."/>
            <person name="Izumyama S."/>
            <person name="Nakada-Tsukui K."/>
            <person name="Nozaki T."/>
        </authorList>
    </citation>
    <scope>NUCLEOTIDE SEQUENCE [LARGE SCALE GENOMIC DNA]</scope>
    <source>
        <strain evidence="3 4">HM1:IMSS clone 6</strain>
    </source>
</reference>
<protein>
    <submittedName>
        <fullName evidence="3">Carbohydrate degrading enzyme putative</fullName>
    </submittedName>
</protein>
<dbReference type="EMBL" id="BDEQ01000001">
    <property type="protein sequence ID" value="GAT91621.1"/>
    <property type="molecule type" value="Genomic_DNA"/>
</dbReference>
<dbReference type="VEuPathDB" id="AmoebaDB:EHI5A_092660"/>
<comment type="caution">
    <text evidence="3">The sequence shown here is derived from an EMBL/GenBank/DDBJ whole genome shotgun (WGS) entry which is preliminary data.</text>
</comment>
<keyword evidence="1" id="KW-0472">Membrane</keyword>
<dbReference type="Proteomes" id="UP000078387">
    <property type="component" value="Unassembled WGS sequence"/>
</dbReference>
<name>A0A5K1UH90_ENTHI</name>
<dbReference type="GO" id="GO:0005975">
    <property type="term" value="P:carbohydrate metabolic process"/>
    <property type="evidence" value="ECO:0007669"/>
    <property type="project" value="InterPro"/>
</dbReference>
<evidence type="ECO:0000259" key="2">
    <source>
        <dbReference type="PROSITE" id="PS51677"/>
    </source>
</evidence>
<dbReference type="SMR" id="A0A5K1UH90"/>
<sequence>MELSKTIRIYLVAFLILLIVTLIIVSLSAFFQSQWLMYFLEVRNPDALFYFDRNCKTKAIALTFDDSPSGGTKYLLQVLKRNNATATFFMLGNKLQMLNGSYRYYPKFREDILRNGNDVGNHMFNKFAAYKMTMEEFEEQVKKTDALLKLGYLQNNKYNWFRPASFFPLGYMYEILDKYNYTMALGTVHSFDFQIRNTQYNLFSLLGRIKPGDIIICHDTLETIEYIEQMIIYLKHQGYKVLSLSDMSKKCSSPFLKQNNGF</sequence>
<keyword evidence="1" id="KW-1133">Transmembrane helix</keyword>
<accession>A0A5K1UH90</accession>
<dbReference type="PANTHER" id="PTHR10587">
    <property type="entry name" value="GLYCOSYL TRANSFERASE-RELATED"/>
    <property type="match status" value="1"/>
</dbReference>
<dbReference type="Pfam" id="PF01522">
    <property type="entry name" value="Polysacc_deac_1"/>
    <property type="match status" value="1"/>
</dbReference>
<dbReference type="SUPFAM" id="SSF88713">
    <property type="entry name" value="Glycoside hydrolase/deacetylase"/>
    <property type="match status" value="1"/>
</dbReference>
<dbReference type="InterPro" id="IPR050248">
    <property type="entry name" value="Polysacc_deacetylase_ArnD"/>
</dbReference>
<dbReference type="Gene3D" id="3.20.20.370">
    <property type="entry name" value="Glycoside hydrolase/deacetylase"/>
    <property type="match status" value="1"/>
</dbReference>
<dbReference type="OMA" id="DIVICHD"/>
<dbReference type="InterPro" id="IPR011330">
    <property type="entry name" value="Glyco_hydro/deAcase_b/a-brl"/>
</dbReference>
<dbReference type="GO" id="GO:0004099">
    <property type="term" value="F:chitin deacetylase activity"/>
    <property type="evidence" value="ECO:0007669"/>
    <property type="project" value="UniProtKB-ARBA"/>
</dbReference>